<dbReference type="InterPro" id="IPR003607">
    <property type="entry name" value="HD/PDEase_dom"/>
</dbReference>
<dbReference type="InterPro" id="IPR006675">
    <property type="entry name" value="HDIG_dom"/>
</dbReference>
<dbReference type="EMBL" id="JNVM01000004">
    <property type="protein sequence ID" value="KEQ27120.1"/>
    <property type="molecule type" value="Genomic_DNA"/>
</dbReference>
<dbReference type="PANTHER" id="PTHR35795:SF1">
    <property type="entry name" value="BIS(5'-NUCLEOSYL)-TETRAPHOSPHATASE, SYMMETRICAL"/>
    <property type="match status" value="1"/>
</dbReference>
<comment type="catalytic activity">
    <reaction evidence="6">
        <text>P(1),P(4)-bis(5'-adenosyl) tetraphosphate + H2O = 2 ADP + 2 H(+)</text>
        <dbReference type="Rhea" id="RHEA:24252"/>
        <dbReference type="ChEBI" id="CHEBI:15377"/>
        <dbReference type="ChEBI" id="CHEBI:15378"/>
        <dbReference type="ChEBI" id="CHEBI:58141"/>
        <dbReference type="ChEBI" id="CHEBI:456216"/>
        <dbReference type="EC" id="3.6.1.41"/>
    </reaction>
</comment>
<keyword evidence="2" id="KW-0479">Metal-binding</keyword>
<evidence type="ECO:0000256" key="1">
    <source>
        <dbReference type="ARBA" id="ARBA00012506"/>
    </source>
</evidence>
<dbReference type="eggNOG" id="COG1713">
    <property type="taxonomic scope" value="Bacteria"/>
</dbReference>
<sequence length="193" mass="22363">MKREEMIESVRSQMPEKRWNHTLGVMETAVRLAERYGADPDKAELAAILHDVCKYWRVDEQARIIRENGLPQDLLDYDKELWHAHAGAWIAREQYGVSDEEVLDAIRYHTSGRARMTLLDKVVCLADYMEPGRDFPGVHNIRQNAEHSLEKALITGFDGTIRFLLDKGKRIYPLTFEARNGLIRELEQRGETV</sequence>
<dbReference type="OrthoDB" id="9782134at2"/>
<evidence type="ECO:0000256" key="6">
    <source>
        <dbReference type="ARBA" id="ARBA00049417"/>
    </source>
</evidence>
<dbReference type="AlphaFoldDB" id="A0A081P8U7"/>
<dbReference type="NCBIfam" id="TIGR00277">
    <property type="entry name" value="HDIG"/>
    <property type="match status" value="1"/>
</dbReference>
<evidence type="ECO:0000256" key="4">
    <source>
        <dbReference type="ARBA" id="ARBA00022801"/>
    </source>
</evidence>
<name>A0A081P8U7_9BACL</name>
<dbReference type="Pfam" id="PF01966">
    <property type="entry name" value="HD"/>
    <property type="match status" value="1"/>
</dbReference>
<evidence type="ECO:0000256" key="5">
    <source>
        <dbReference type="ARBA" id="ARBA00023004"/>
    </source>
</evidence>
<dbReference type="GO" id="GO:0000166">
    <property type="term" value="F:nucleotide binding"/>
    <property type="evidence" value="ECO:0007669"/>
    <property type="project" value="UniProtKB-KW"/>
</dbReference>
<dbReference type="EC" id="3.6.1.41" evidence="1"/>
<accession>A0A081P8U7</accession>
<dbReference type="SUPFAM" id="SSF109604">
    <property type="entry name" value="HD-domain/PDEase-like"/>
    <property type="match status" value="1"/>
</dbReference>
<gene>
    <name evidence="8" type="ORF">ET33_24885</name>
</gene>
<keyword evidence="9" id="KW-1185">Reference proteome</keyword>
<dbReference type="PANTHER" id="PTHR35795">
    <property type="entry name" value="SLR1885 PROTEIN"/>
    <property type="match status" value="1"/>
</dbReference>
<dbReference type="Proteomes" id="UP000028123">
    <property type="component" value="Unassembled WGS sequence"/>
</dbReference>
<keyword evidence="4 8" id="KW-0378">Hydrolase</keyword>
<evidence type="ECO:0000256" key="3">
    <source>
        <dbReference type="ARBA" id="ARBA00022741"/>
    </source>
</evidence>
<dbReference type="PROSITE" id="PS51831">
    <property type="entry name" value="HD"/>
    <property type="match status" value="1"/>
</dbReference>
<dbReference type="NCBIfam" id="TIGR00488">
    <property type="entry name" value="bis(5'-nucleosyl)-tetraphosphatase (symmetrical) YqeK"/>
    <property type="match status" value="1"/>
</dbReference>
<protein>
    <recommendedName>
        <fullName evidence="1">bis(5'-nucleosyl)-tetraphosphatase (symmetrical)</fullName>
        <ecNumber evidence="1">3.6.1.41</ecNumber>
    </recommendedName>
</protein>
<dbReference type="CDD" id="cd00077">
    <property type="entry name" value="HDc"/>
    <property type="match status" value="1"/>
</dbReference>
<dbReference type="SMART" id="SM00471">
    <property type="entry name" value="HDc"/>
    <property type="match status" value="1"/>
</dbReference>
<keyword evidence="3" id="KW-0547">Nucleotide-binding</keyword>
<comment type="caution">
    <text evidence="8">The sequence shown here is derived from an EMBL/GenBank/DDBJ whole genome shotgun (WGS) entry which is preliminary data.</text>
</comment>
<evidence type="ECO:0000313" key="8">
    <source>
        <dbReference type="EMBL" id="KEQ27120.1"/>
    </source>
</evidence>
<organism evidence="8 9">
    <name type="scientific">Paenibacillus tyrfis</name>
    <dbReference type="NCBI Taxonomy" id="1501230"/>
    <lineage>
        <taxon>Bacteria</taxon>
        <taxon>Bacillati</taxon>
        <taxon>Bacillota</taxon>
        <taxon>Bacilli</taxon>
        <taxon>Bacillales</taxon>
        <taxon>Paenibacillaceae</taxon>
        <taxon>Paenibacillus</taxon>
    </lineage>
</organism>
<feature type="domain" description="HD" evidence="7">
    <location>
        <begin position="18"/>
        <end position="132"/>
    </location>
</feature>
<evidence type="ECO:0000256" key="2">
    <source>
        <dbReference type="ARBA" id="ARBA00022723"/>
    </source>
</evidence>
<dbReference type="InterPro" id="IPR006674">
    <property type="entry name" value="HD_domain"/>
</dbReference>
<dbReference type="RefSeq" id="WP_036677021.1">
    <property type="nucleotide sequence ID" value="NZ_JNVM01000004.1"/>
</dbReference>
<dbReference type="GO" id="GO:0046872">
    <property type="term" value="F:metal ion binding"/>
    <property type="evidence" value="ECO:0007669"/>
    <property type="project" value="UniProtKB-KW"/>
</dbReference>
<reference evidence="8 9" key="1">
    <citation type="submission" date="2014-06" db="EMBL/GenBank/DDBJ databases">
        <title>Draft genome sequence of Paenibacillus sp. MSt1.</title>
        <authorList>
            <person name="Aw Y.K."/>
            <person name="Ong K.S."/>
            <person name="Gan H.M."/>
            <person name="Lee S.M."/>
        </authorList>
    </citation>
    <scope>NUCLEOTIDE SEQUENCE [LARGE SCALE GENOMIC DNA]</scope>
    <source>
        <strain evidence="8 9">MSt1</strain>
    </source>
</reference>
<dbReference type="GO" id="GO:0008803">
    <property type="term" value="F:bis(5'-nucleosyl)-tetraphosphatase (symmetrical) activity"/>
    <property type="evidence" value="ECO:0007669"/>
    <property type="project" value="UniProtKB-EC"/>
</dbReference>
<dbReference type="InterPro" id="IPR051094">
    <property type="entry name" value="Diverse_Catalytic_Enzymes"/>
</dbReference>
<evidence type="ECO:0000259" key="7">
    <source>
        <dbReference type="PROSITE" id="PS51831"/>
    </source>
</evidence>
<proteinExistence type="predicted"/>
<dbReference type="Gene3D" id="1.10.3210.10">
    <property type="entry name" value="Hypothetical protein af1432"/>
    <property type="match status" value="1"/>
</dbReference>
<dbReference type="InterPro" id="IPR005249">
    <property type="entry name" value="YqeK"/>
</dbReference>
<evidence type="ECO:0000313" key="9">
    <source>
        <dbReference type="Proteomes" id="UP000028123"/>
    </source>
</evidence>
<keyword evidence="5" id="KW-0408">Iron</keyword>